<evidence type="ECO:0000313" key="2">
    <source>
        <dbReference type="Proteomes" id="UP000004810"/>
    </source>
</evidence>
<reference evidence="2" key="1">
    <citation type="submission" date="2012-08" db="EMBL/GenBank/DDBJ databases">
        <title>The Genome Sequence of Wuchereria bancrofti.</title>
        <authorList>
            <person name="Nutman T.B."/>
            <person name="Fink D.L."/>
            <person name="Russ C."/>
            <person name="Young S."/>
            <person name="Zeng Q."/>
            <person name="Koehrsen M."/>
            <person name="Alvarado L."/>
            <person name="Berlin A."/>
            <person name="Chapman S.B."/>
            <person name="Chen Z."/>
            <person name="Freedman E."/>
            <person name="Gellesch M."/>
            <person name="Goldberg J."/>
            <person name="Griggs A."/>
            <person name="Gujja S."/>
            <person name="Heilman E.R."/>
            <person name="Heiman D."/>
            <person name="Hepburn T."/>
            <person name="Howarth C."/>
            <person name="Jen D."/>
            <person name="Larson L."/>
            <person name="Lewis B."/>
            <person name="Mehta T."/>
            <person name="Park D."/>
            <person name="Pearson M."/>
            <person name="Roberts A."/>
            <person name="Saif S."/>
            <person name="Shea T."/>
            <person name="Shenoy N."/>
            <person name="Sisk P."/>
            <person name="Stolte C."/>
            <person name="Sykes S."/>
            <person name="Walk T."/>
            <person name="White J."/>
            <person name="Yandava C."/>
            <person name="Haas B."/>
            <person name="Henn M.R."/>
            <person name="Nusbaum C."/>
            <person name="Birren B."/>
        </authorList>
    </citation>
    <scope>NUCLEOTIDE SEQUENCE [LARGE SCALE GENOMIC DNA]</scope>
    <source>
        <strain evidence="2">NA</strain>
    </source>
</reference>
<accession>J9DZG4</accession>
<proteinExistence type="predicted"/>
<comment type="caution">
    <text evidence="1">The sequence shown here is derived from an EMBL/GenBank/DDBJ whole genome shotgun (WGS) entry which is preliminary data.</text>
</comment>
<gene>
    <name evidence="1" type="ORF">WUBG_19079</name>
</gene>
<dbReference type="Proteomes" id="UP000004810">
    <property type="component" value="Unassembled WGS sequence"/>
</dbReference>
<name>J9DZG4_WUCBA</name>
<sequence>MSDSSSSFSSFLDIPDEIVGIGPPSPEDAYEDSSVLATLSLSDPSASLFHSTPFSSFSFELRTNNLINNEINEEQMDCTATALKMNVPTATGNRYWLRERKQNVDKFVRIL</sequence>
<dbReference type="EMBL" id="ADBV01024079">
    <property type="protein sequence ID" value="EJW70012.1"/>
    <property type="molecule type" value="Genomic_DNA"/>
</dbReference>
<evidence type="ECO:0000313" key="1">
    <source>
        <dbReference type="EMBL" id="EJW70012.1"/>
    </source>
</evidence>
<organism evidence="1 2">
    <name type="scientific">Wuchereria bancrofti</name>
    <dbReference type="NCBI Taxonomy" id="6293"/>
    <lineage>
        <taxon>Eukaryota</taxon>
        <taxon>Metazoa</taxon>
        <taxon>Ecdysozoa</taxon>
        <taxon>Nematoda</taxon>
        <taxon>Chromadorea</taxon>
        <taxon>Rhabditida</taxon>
        <taxon>Spirurina</taxon>
        <taxon>Spiruromorpha</taxon>
        <taxon>Filarioidea</taxon>
        <taxon>Onchocercidae</taxon>
        <taxon>Wuchereria</taxon>
    </lineage>
</organism>
<protein>
    <submittedName>
        <fullName evidence="1">Uncharacterized protein</fullName>
    </submittedName>
</protein>
<dbReference type="AlphaFoldDB" id="J9DZG4"/>